<dbReference type="RefSeq" id="WP_307354485.1">
    <property type="nucleotide sequence ID" value="NZ_JAUSVP010000025.1"/>
</dbReference>
<protein>
    <submittedName>
        <fullName evidence="1">Uncharacterized protein</fullName>
    </submittedName>
</protein>
<proteinExistence type="predicted"/>
<sequence>MAQVASRSRGNDRALFNVTDQEWAKHFVRLALSELIMLRRRRQDALDGKRWREADRMDPKIAKATESLFQTLRRFGMANPIASEELGHIGDDRRDILAAVRNSIDGRFDPTIFGGNTTTDFLEGYSTVAA</sequence>
<dbReference type="Proteomes" id="UP001231124">
    <property type="component" value="Unassembled WGS sequence"/>
</dbReference>
<reference evidence="1 2" key="1">
    <citation type="submission" date="2023-07" db="EMBL/GenBank/DDBJ databases">
        <title>Genomic Encyclopedia of Type Strains, Phase IV (KMG-IV): sequencing the most valuable type-strain genomes for metagenomic binning, comparative biology and taxonomic classification.</title>
        <authorList>
            <person name="Goeker M."/>
        </authorList>
    </citation>
    <scope>NUCLEOTIDE SEQUENCE [LARGE SCALE GENOMIC DNA]</scope>
    <source>
        <strain evidence="1 2">DSM 19013</strain>
    </source>
</reference>
<evidence type="ECO:0000313" key="2">
    <source>
        <dbReference type="Proteomes" id="UP001231124"/>
    </source>
</evidence>
<gene>
    <name evidence="1" type="ORF">QO012_004558</name>
</gene>
<organism evidence="1 2">
    <name type="scientific">Methylobacterium aerolatum</name>
    <dbReference type="NCBI Taxonomy" id="418708"/>
    <lineage>
        <taxon>Bacteria</taxon>
        <taxon>Pseudomonadati</taxon>
        <taxon>Pseudomonadota</taxon>
        <taxon>Alphaproteobacteria</taxon>
        <taxon>Hyphomicrobiales</taxon>
        <taxon>Methylobacteriaceae</taxon>
        <taxon>Methylobacterium</taxon>
    </lineage>
</organism>
<accession>A0ABU0I5Y9</accession>
<evidence type="ECO:0000313" key="1">
    <source>
        <dbReference type="EMBL" id="MDQ0450033.1"/>
    </source>
</evidence>
<keyword evidence="2" id="KW-1185">Reference proteome</keyword>
<name>A0ABU0I5Y9_9HYPH</name>
<comment type="caution">
    <text evidence="1">The sequence shown here is derived from an EMBL/GenBank/DDBJ whole genome shotgun (WGS) entry which is preliminary data.</text>
</comment>
<dbReference type="EMBL" id="JAUSVP010000025">
    <property type="protein sequence ID" value="MDQ0450033.1"/>
    <property type="molecule type" value="Genomic_DNA"/>
</dbReference>